<evidence type="ECO:0000313" key="2">
    <source>
        <dbReference type="Proteomes" id="UP000612585"/>
    </source>
</evidence>
<dbReference type="AlphaFoldDB" id="A0A8J3ZBY4"/>
<keyword evidence="2" id="KW-1185">Reference proteome</keyword>
<name>A0A8J3ZBY4_9ACTN</name>
<dbReference type="Proteomes" id="UP000612585">
    <property type="component" value="Unassembled WGS sequence"/>
</dbReference>
<accession>A0A8J3ZBY4</accession>
<evidence type="ECO:0000313" key="1">
    <source>
        <dbReference type="EMBL" id="GIJ58448.1"/>
    </source>
</evidence>
<dbReference type="InterPro" id="IPR006311">
    <property type="entry name" value="TAT_signal"/>
</dbReference>
<organism evidence="1 2">
    <name type="scientific">Virgisporangium aurantiacum</name>
    <dbReference type="NCBI Taxonomy" id="175570"/>
    <lineage>
        <taxon>Bacteria</taxon>
        <taxon>Bacillati</taxon>
        <taxon>Actinomycetota</taxon>
        <taxon>Actinomycetes</taxon>
        <taxon>Micromonosporales</taxon>
        <taxon>Micromonosporaceae</taxon>
        <taxon>Virgisporangium</taxon>
    </lineage>
</organism>
<dbReference type="PROSITE" id="PS51318">
    <property type="entry name" value="TAT"/>
    <property type="match status" value="1"/>
</dbReference>
<reference evidence="1" key="1">
    <citation type="submission" date="2021-01" db="EMBL/GenBank/DDBJ databases">
        <title>Whole genome shotgun sequence of Virgisporangium aurantiacum NBRC 16421.</title>
        <authorList>
            <person name="Komaki H."/>
            <person name="Tamura T."/>
        </authorList>
    </citation>
    <scope>NUCLEOTIDE SEQUENCE</scope>
    <source>
        <strain evidence="1">NBRC 16421</strain>
    </source>
</reference>
<gene>
    <name evidence="1" type="ORF">Vau01_059640</name>
</gene>
<sequence length="94" mass="9834">MSRSRHGRGGFSVSRRQALTAATIGAGLTAGTAIGVASAFDKPTQGPAADDANVIVVRVRSLAAGTLDVFTGTERFEVRDRDLARKLAKAAHKR</sequence>
<dbReference type="EMBL" id="BOPG01000037">
    <property type="protein sequence ID" value="GIJ58448.1"/>
    <property type="molecule type" value="Genomic_DNA"/>
</dbReference>
<dbReference type="RefSeq" id="WP_203999255.1">
    <property type="nucleotide sequence ID" value="NZ_BOPG01000037.1"/>
</dbReference>
<protein>
    <submittedName>
        <fullName evidence="1">Uncharacterized protein</fullName>
    </submittedName>
</protein>
<comment type="caution">
    <text evidence="1">The sequence shown here is derived from an EMBL/GenBank/DDBJ whole genome shotgun (WGS) entry which is preliminary data.</text>
</comment>
<proteinExistence type="predicted"/>